<accession>A0A399SUQ8</accession>
<reference evidence="1 2" key="1">
    <citation type="submission" date="2018-08" db="EMBL/GenBank/DDBJ databases">
        <title>Pallidiluteibacterium maritimus gen. nov., sp. nov., isolated from coastal sediment.</title>
        <authorList>
            <person name="Zhou L.Y."/>
        </authorList>
    </citation>
    <scope>NUCLEOTIDE SEQUENCE [LARGE SCALE GENOMIC DNA]</scope>
    <source>
        <strain evidence="1 2">XSD2</strain>
    </source>
</reference>
<dbReference type="RefSeq" id="WP_119439457.1">
    <property type="nucleotide sequence ID" value="NZ_QWGR01000013.1"/>
</dbReference>
<dbReference type="EMBL" id="QWGR01000013">
    <property type="protein sequence ID" value="RIJ46649.1"/>
    <property type="molecule type" value="Genomic_DNA"/>
</dbReference>
<dbReference type="OrthoDB" id="1119477at2"/>
<evidence type="ECO:0000313" key="1">
    <source>
        <dbReference type="EMBL" id="RIJ46649.1"/>
    </source>
</evidence>
<dbReference type="Proteomes" id="UP000265926">
    <property type="component" value="Unassembled WGS sequence"/>
</dbReference>
<protein>
    <submittedName>
        <fullName evidence="1">Uncharacterized protein</fullName>
    </submittedName>
</protein>
<proteinExistence type="predicted"/>
<name>A0A399SUQ8_9BACT</name>
<evidence type="ECO:0000313" key="2">
    <source>
        <dbReference type="Proteomes" id="UP000265926"/>
    </source>
</evidence>
<organism evidence="1 2">
    <name type="scientific">Maribellus luteus</name>
    <dbReference type="NCBI Taxonomy" id="2305463"/>
    <lineage>
        <taxon>Bacteria</taxon>
        <taxon>Pseudomonadati</taxon>
        <taxon>Bacteroidota</taxon>
        <taxon>Bacteroidia</taxon>
        <taxon>Marinilabiliales</taxon>
        <taxon>Prolixibacteraceae</taxon>
        <taxon>Maribellus</taxon>
    </lineage>
</organism>
<keyword evidence="2" id="KW-1185">Reference proteome</keyword>
<comment type="caution">
    <text evidence="1">The sequence shown here is derived from an EMBL/GenBank/DDBJ whole genome shotgun (WGS) entry which is preliminary data.</text>
</comment>
<dbReference type="AlphaFoldDB" id="A0A399SUQ8"/>
<sequence>MDKTVPGRKVMTRKASDNKYLHKDFHVSMNILLKYIYETFGKKEMVNYLIQYTDAYHKPLSDELMSGDLSTLCKYFADIYKKEEWPVKINCEADFLEIVQDACPGITQIKEKGETPCPYYLETYNTVYQRLCESTAFEYELEYFDEETGACKQVFRRKEKN</sequence>
<gene>
    <name evidence="1" type="ORF">D1614_18460</name>
</gene>